<dbReference type="EMBL" id="VULP01000001">
    <property type="protein sequence ID" value="MSU80999.1"/>
    <property type="molecule type" value="Genomic_DNA"/>
</dbReference>
<feature type="compositionally biased region" description="Acidic residues" evidence="6">
    <location>
        <begin position="33"/>
        <end position="45"/>
    </location>
</feature>
<evidence type="ECO:0000256" key="5">
    <source>
        <dbReference type="RuleBase" id="RU004404"/>
    </source>
</evidence>
<dbReference type="AlphaFoldDB" id="A0A6N7XVZ9"/>
<dbReference type="PROSITE" id="PS50106">
    <property type="entry name" value="PDZ"/>
    <property type="match status" value="1"/>
</dbReference>
<evidence type="ECO:0000256" key="2">
    <source>
        <dbReference type="ARBA" id="ARBA00022670"/>
    </source>
</evidence>
<feature type="domain" description="PDZ" evidence="8">
    <location>
        <begin position="148"/>
        <end position="232"/>
    </location>
</feature>
<dbReference type="SUPFAM" id="SSF52096">
    <property type="entry name" value="ClpP/crotonase"/>
    <property type="match status" value="1"/>
</dbReference>
<dbReference type="InterPro" id="IPR005151">
    <property type="entry name" value="Tail-specific_protease"/>
</dbReference>
<dbReference type="SUPFAM" id="SSF50156">
    <property type="entry name" value="PDZ domain-like"/>
    <property type="match status" value="1"/>
</dbReference>
<dbReference type="SMART" id="SM00245">
    <property type="entry name" value="TSPc"/>
    <property type="match status" value="1"/>
</dbReference>
<dbReference type="Proteomes" id="UP000433359">
    <property type="component" value="Unassembled WGS sequence"/>
</dbReference>
<dbReference type="GO" id="GO:0006508">
    <property type="term" value="P:proteolysis"/>
    <property type="evidence" value="ECO:0007669"/>
    <property type="project" value="UniProtKB-KW"/>
</dbReference>
<dbReference type="CDD" id="cd06782">
    <property type="entry name" value="cpPDZ_CPP-like"/>
    <property type="match status" value="1"/>
</dbReference>
<dbReference type="Gene3D" id="3.90.226.10">
    <property type="entry name" value="2-enoyl-CoA Hydratase, Chain A, domain 1"/>
    <property type="match status" value="1"/>
</dbReference>
<gene>
    <name evidence="9" type="ORF">FYJ25_01155</name>
</gene>
<evidence type="ECO:0000256" key="1">
    <source>
        <dbReference type="ARBA" id="ARBA00009179"/>
    </source>
</evidence>
<dbReference type="InterPro" id="IPR036034">
    <property type="entry name" value="PDZ_sf"/>
</dbReference>
<dbReference type="Gene3D" id="3.30.750.44">
    <property type="match status" value="1"/>
</dbReference>
<evidence type="ECO:0000256" key="3">
    <source>
        <dbReference type="ARBA" id="ARBA00022801"/>
    </source>
</evidence>
<dbReference type="GO" id="GO:0008236">
    <property type="term" value="F:serine-type peptidase activity"/>
    <property type="evidence" value="ECO:0007669"/>
    <property type="project" value="UniProtKB-KW"/>
</dbReference>
<dbReference type="NCBIfam" id="TIGR00225">
    <property type="entry name" value="prc"/>
    <property type="match status" value="1"/>
</dbReference>
<evidence type="ECO:0000313" key="9">
    <source>
        <dbReference type="EMBL" id="MSU80999.1"/>
    </source>
</evidence>
<keyword evidence="7" id="KW-0472">Membrane</keyword>
<protein>
    <submittedName>
        <fullName evidence="9">S41 family peptidase</fullName>
    </submittedName>
</protein>
<dbReference type="InterPro" id="IPR001478">
    <property type="entry name" value="PDZ"/>
</dbReference>
<keyword evidence="7" id="KW-0812">Transmembrane</keyword>
<dbReference type="Pfam" id="PF03572">
    <property type="entry name" value="Peptidase_S41"/>
    <property type="match status" value="1"/>
</dbReference>
<dbReference type="RefSeq" id="WP_154580324.1">
    <property type="nucleotide sequence ID" value="NZ_VULP01000001.1"/>
</dbReference>
<dbReference type="SMART" id="SM00228">
    <property type="entry name" value="PDZ"/>
    <property type="match status" value="1"/>
</dbReference>
<dbReference type="InterPro" id="IPR041489">
    <property type="entry name" value="PDZ_6"/>
</dbReference>
<dbReference type="PANTHER" id="PTHR32060">
    <property type="entry name" value="TAIL-SPECIFIC PROTEASE"/>
    <property type="match status" value="1"/>
</dbReference>
<dbReference type="InterPro" id="IPR004447">
    <property type="entry name" value="Peptidase_S41A"/>
</dbReference>
<dbReference type="GO" id="GO:0004175">
    <property type="term" value="F:endopeptidase activity"/>
    <property type="evidence" value="ECO:0007669"/>
    <property type="project" value="TreeGrafter"/>
</dbReference>
<keyword evidence="2 5" id="KW-0645">Protease</keyword>
<dbReference type="Pfam" id="PF17820">
    <property type="entry name" value="PDZ_6"/>
    <property type="match status" value="1"/>
</dbReference>
<evidence type="ECO:0000256" key="7">
    <source>
        <dbReference type="SAM" id="Phobius"/>
    </source>
</evidence>
<proteinExistence type="inferred from homology"/>
<sequence>MQDTDTVHYIVAVKRKADEMDVKDKEMTIELENVSEEGATEQAEESSDKKQHHKRKGGCFKTVMLAFAMVIVVGVSFFAGRQSVMTSSGFGTGLNNGTILRKLSLLEAYTGKYYLNKIDADNVEQNIYKGFAKGLQDPYAEYYTKEEFKQLTEEDSGEYEGIGISVAKDTDTGYAEIVSVFKDQPAYKAGLKTGDLIIAVNKKSTMNMELQEVVSEIKKKENKKVVLTIYRDKKSKDYTVKKSSVQLDTVSYKMKEKKIGYIAVSQFLENTGDQFDKAVTALEKKGMRSLIIDLRDNGGGLLNTCTQMVSRVIDKDKLIVYTKDKEGNKEEFKSDSGKTLEIPIIILVNGNTASASEIMTGCLKDYGKATVVGTTTYGKGIVQNIMPLTDGSAIKFTIAKYYTPNGTDIHKKGIKPDVKVKMSDAQWKKAQTDEKADKQLKKAIELLEK</sequence>
<keyword evidence="7" id="KW-1133">Transmembrane helix</keyword>
<dbReference type="PANTHER" id="PTHR32060:SF30">
    <property type="entry name" value="CARBOXY-TERMINAL PROCESSING PROTEASE CTPA"/>
    <property type="match status" value="1"/>
</dbReference>
<evidence type="ECO:0000259" key="8">
    <source>
        <dbReference type="PROSITE" id="PS50106"/>
    </source>
</evidence>
<feature type="region of interest" description="Disordered" evidence="6">
    <location>
        <begin position="30"/>
        <end position="53"/>
    </location>
</feature>
<comment type="caution">
    <text evidence="9">The sequence shown here is derived from an EMBL/GenBank/DDBJ whole genome shotgun (WGS) entry which is preliminary data.</text>
</comment>
<accession>A0A6N7XVZ9</accession>
<keyword evidence="4 5" id="KW-0720">Serine protease</keyword>
<dbReference type="Gene3D" id="2.30.42.10">
    <property type="match status" value="1"/>
</dbReference>
<dbReference type="GO" id="GO:0030288">
    <property type="term" value="C:outer membrane-bounded periplasmic space"/>
    <property type="evidence" value="ECO:0007669"/>
    <property type="project" value="TreeGrafter"/>
</dbReference>
<dbReference type="InterPro" id="IPR029045">
    <property type="entry name" value="ClpP/crotonase-like_dom_sf"/>
</dbReference>
<dbReference type="GO" id="GO:0007165">
    <property type="term" value="P:signal transduction"/>
    <property type="evidence" value="ECO:0007669"/>
    <property type="project" value="TreeGrafter"/>
</dbReference>
<name>A0A6N7XVZ9_9FIRM</name>
<dbReference type="CDD" id="cd07560">
    <property type="entry name" value="Peptidase_S41_CPP"/>
    <property type="match status" value="1"/>
</dbReference>
<comment type="similarity">
    <text evidence="1 5">Belongs to the peptidase S41A family.</text>
</comment>
<feature type="transmembrane region" description="Helical" evidence="7">
    <location>
        <begin position="59"/>
        <end position="79"/>
    </location>
</feature>
<keyword evidence="3 5" id="KW-0378">Hydrolase</keyword>
<reference evidence="9 10" key="1">
    <citation type="submission" date="2019-08" db="EMBL/GenBank/DDBJ databases">
        <title>In-depth cultivation of the pig gut microbiome towards novel bacterial diversity and tailored functional studies.</title>
        <authorList>
            <person name="Wylensek D."/>
            <person name="Hitch T.C.A."/>
            <person name="Clavel T."/>
        </authorList>
    </citation>
    <scope>NUCLEOTIDE SEQUENCE [LARGE SCALE GENOMIC DNA]</scope>
    <source>
        <strain evidence="9 10">BSM-383-APC-4H</strain>
    </source>
</reference>
<evidence type="ECO:0000256" key="4">
    <source>
        <dbReference type="ARBA" id="ARBA00022825"/>
    </source>
</evidence>
<evidence type="ECO:0000313" key="10">
    <source>
        <dbReference type="Proteomes" id="UP000433359"/>
    </source>
</evidence>
<organism evidence="9 10">
    <name type="scientific">Anaerobutyricum soehngenii</name>
    <dbReference type="NCBI Taxonomy" id="105843"/>
    <lineage>
        <taxon>Bacteria</taxon>
        <taxon>Bacillati</taxon>
        <taxon>Bacillota</taxon>
        <taxon>Clostridia</taxon>
        <taxon>Lachnospirales</taxon>
        <taxon>Lachnospiraceae</taxon>
        <taxon>Anaerobutyricum</taxon>
    </lineage>
</organism>
<evidence type="ECO:0000256" key="6">
    <source>
        <dbReference type="SAM" id="MobiDB-lite"/>
    </source>
</evidence>